<name>A0A166VYE2_9AGAM</name>
<protein>
    <submittedName>
        <fullName evidence="2">Uncharacterized protein</fullName>
    </submittedName>
</protein>
<evidence type="ECO:0000256" key="1">
    <source>
        <dbReference type="SAM" id="MobiDB-lite"/>
    </source>
</evidence>
<evidence type="ECO:0000313" key="2">
    <source>
        <dbReference type="EMBL" id="KZP33188.1"/>
    </source>
</evidence>
<accession>A0A166VYE2</accession>
<organism evidence="2 3">
    <name type="scientific">Athelia psychrophila</name>
    <dbReference type="NCBI Taxonomy" id="1759441"/>
    <lineage>
        <taxon>Eukaryota</taxon>
        <taxon>Fungi</taxon>
        <taxon>Dikarya</taxon>
        <taxon>Basidiomycota</taxon>
        <taxon>Agaricomycotina</taxon>
        <taxon>Agaricomycetes</taxon>
        <taxon>Agaricomycetidae</taxon>
        <taxon>Atheliales</taxon>
        <taxon>Atheliaceae</taxon>
        <taxon>Athelia</taxon>
    </lineage>
</organism>
<keyword evidence="3" id="KW-1185">Reference proteome</keyword>
<proteinExistence type="predicted"/>
<gene>
    <name evidence="2" type="ORF">FIBSPDRAFT_847780</name>
</gene>
<sequence length="179" mass="18638">MDSPAPAASAPPRKKMPKGAERDPAAPCYTAGPLMCVDILATPALRRVAPSAVRDGSGPFIHAELESDTHDREAAHARAGSAHLNDPKDGAVLAAAFLLHYIDPVAFDHDLAVSLRARSGAGAAGAEVAVATLRMDGNQVKQVLYRPVDVAPGEYDLVVRVVDADGSSVEKASAKVRVE</sequence>
<dbReference type="EMBL" id="KV417483">
    <property type="protein sequence ID" value="KZP33188.1"/>
    <property type="molecule type" value="Genomic_DNA"/>
</dbReference>
<reference evidence="2 3" key="1">
    <citation type="journal article" date="2016" name="Mol. Biol. Evol.">
        <title>Comparative Genomics of Early-Diverging Mushroom-Forming Fungi Provides Insights into the Origins of Lignocellulose Decay Capabilities.</title>
        <authorList>
            <person name="Nagy L.G."/>
            <person name="Riley R."/>
            <person name="Tritt A."/>
            <person name="Adam C."/>
            <person name="Daum C."/>
            <person name="Floudas D."/>
            <person name="Sun H."/>
            <person name="Yadav J.S."/>
            <person name="Pangilinan J."/>
            <person name="Larsson K.H."/>
            <person name="Matsuura K."/>
            <person name="Barry K."/>
            <person name="Labutti K."/>
            <person name="Kuo R."/>
            <person name="Ohm R.A."/>
            <person name="Bhattacharya S.S."/>
            <person name="Shirouzu T."/>
            <person name="Yoshinaga Y."/>
            <person name="Martin F.M."/>
            <person name="Grigoriev I.V."/>
            <person name="Hibbett D.S."/>
        </authorList>
    </citation>
    <scope>NUCLEOTIDE SEQUENCE [LARGE SCALE GENOMIC DNA]</scope>
    <source>
        <strain evidence="2 3">CBS 109695</strain>
    </source>
</reference>
<feature type="compositionally biased region" description="Low complexity" evidence="1">
    <location>
        <begin position="1"/>
        <end position="11"/>
    </location>
</feature>
<dbReference type="AlphaFoldDB" id="A0A166VYE2"/>
<feature type="region of interest" description="Disordered" evidence="1">
    <location>
        <begin position="1"/>
        <end position="24"/>
    </location>
</feature>
<dbReference type="Proteomes" id="UP000076532">
    <property type="component" value="Unassembled WGS sequence"/>
</dbReference>
<evidence type="ECO:0000313" key="3">
    <source>
        <dbReference type="Proteomes" id="UP000076532"/>
    </source>
</evidence>